<organism evidence="2 3">
    <name type="scientific">Oxalobacter vibrioformis</name>
    <dbReference type="NCBI Taxonomy" id="933080"/>
    <lineage>
        <taxon>Bacteria</taxon>
        <taxon>Pseudomonadati</taxon>
        <taxon>Pseudomonadota</taxon>
        <taxon>Betaproteobacteria</taxon>
        <taxon>Burkholderiales</taxon>
        <taxon>Oxalobacteraceae</taxon>
        <taxon>Oxalobacter</taxon>
    </lineage>
</organism>
<dbReference type="AlphaFoldDB" id="A0A9E9LWH3"/>
<keyword evidence="3" id="KW-1185">Reference proteome</keyword>
<gene>
    <name evidence="2" type="ORF">NB640_12185</name>
</gene>
<evidence type="ECO:0000313" key="3">
    <source>
        <dbReference type="Proteomes" id="UP001156215"/>
    </source>
</evidence>
<evidence type="ECO:0000256" key="1">
    <source>
        <dbReference type="SAM" id="MobiDB-lite"/>
    </source>
</evidence>
<accession>A0A9E9LWH3</accession>
<dbReference type="Proteomes" id="UP001156215">
    <property type="component" value="Chromosome"/>
</dbReference>
<reference evidence="2" key="1">
    <citation type="journal article" date="2022" name="Front. Microbiol.">
        <title>New perspectives on an old grouping: The genomic and phenotypic variability of Oxalobacter formigenes and the implications for calcium oxalate stone prevention.</title>
        <authorList>
            <person name="Chmiel J.A."/>
            <person name="Carr C."/>
            <person name="Stuivenberg G.A."/>
            <person name="Venema R."/>
            <person name="Chanyi R.M."/>
            <person name="Al K.F."/>
            <person name="Giguere D."/>
            <person name="Say H."/>
            <person name="Akouris P.P."/>
            <person name="Dominguez Romero S.A."/>
            <person name="Kwong A."/>
            <person name="Tai V."/>
            <person name="Koval S.F."/>
            <person name="Razvi H."/>
            <person name="Bjazevic J."/>
            <person name="Burton J.P."/>
        </authorList>
    </citation>
    <scope>NUCLEOTIDE SEQUENCE</scope>
    <source>
        <strain evidence="2">WoOx3</strain>
    </source>
</reference>
<dbReference type="KEGG" id="ovb:NB640_12185"/>
<evidence type="ECO:0000313" key="2">
    <source>
        <dbReference type="EMBL" id="WAW09962.1"/>
    </source>
</evidence>
<dbReference type="RefSeq" id="WP_269308965.1">
    <property type="nucleotide sequence ID" value="NZ_CP098242.1"/>
</dbReference>
<protein>
    <submittedName>
        <fullName evidence="2">Uncharacterized protein</fullName>
    </submittedName>
</protein>
<dbReference type="EMBL" id="CP098242">
    <property type="protein sequence ID" value="WAW09962.1"/>
    <property type="molecule type" value="Genomic_DNA"/>
</dbReference>
<proteinExistence type="predicted"/>
<feature type="region of interest" description="Disordered" evidence="1">
    <location>
        <begin position="102"/>
        <end position="121"/>
    </location>
</feature>
<sequence>MDMMMTKTSRMAKTLAAGIAGCFLLLPLSGQARSPLEIASITDQHVRLTDYAGIVEPDAGDRLTGMNDWREAKGVMQAHLSASGYVYLGFLRLAKDGAFQQGTRHGDGVDAQQKHGQATMK</sequence>
<name>A0A9E9LWH3_9BURK</name>